<keyword evidence="3" id="KW-0697">Rotamase</keyword>
<dbReference type="OMA" id="MSEGSDM"/>
<dbReference type="Pfam" id="PF00160">
    <property type="entry name" value="Pro_isomerase"/>
    <property type="match status" value="1"/>
</dbReference>
<feature type="region of interest" description="Disordered" evidence="5">
    <location>
        <begin position="337"/>
        <end position="526"/>
    </location>
</feature>
<dbReference type="KEGG" id="cne:CNK00020"/>
<comment type="catalytic activity">
    <reaction evidence="1">
        <text>[protein]-peptidylproline (omega=180) = [protein]-peptidylproline (omega=0)</text>
        <dbReference type="Rhea" id="RHEA:16237"/>
        <dbReference type="Rhea" id="RHEA-COMP:10747"/>
        <dbReference type="Rhea" id="RHEA-COMP:10748"/>
        <dbReference type="ChEBI" id="CHEBI:83833"/>
        <dbReference type="ChEBI" id="CHEBI:83834"/>
        <dbReference type="EC" id="5.2.1.8"/>
    </reaction>
</comment>
<evidence type="ECO:0000256" key="1">
    <source>
        <dbReference type="ARBA" id="ARBA00000971"/>
    </source>
</evidence>
<dbReference type="PROSITE" id="PS00170">
    <property type="entry name" value="CSA_PPIASE_1"/>
    <property type="match status" value="1"/>
</dbReference>
<dbReference type="PROSITE" id="PS50072">
    <property type="entry name" value="CSA_PPIASE_2"/>
    <property type="match status" value="1"/>
</dbReference>
<dbReference type="Proteomes" id="UP000002149">
    <property type="component" value="Chromosome 11"/>
</dbReference>
<dbReference type="GO" id="GO:0006457">
    <property type="term" value="P:protein folding"/>
    <property type="evidence" value="ECO:0000318"/>
    <property type="project" value="GO_Central"/>
</dbReference>
<feature type="compositionally biased region" description="Basic and acidic residues" evidence="5">
    <location>
        <begin position="499"/>
        <end position="514"/>
    </location>
</feature>
<feature type="compositionally biased region" description="Polar residues" evidence="5">
    <location>
        <begin position="343"/>
        <end position="353"/>
    </location>
</feature>
<dbReference type="RefSeq" id="XP_024513762.1">
    <property type="nucleotide sequence ID" value="XM_024658011.1"/>
</dbReference>
<protein>
    <recommendedName>
        <fullName evidence="2">peptidylprolyl isomerase</fullName>
        <ecNumber evidence="2">5.2.1.8</ecNumber>
    </recommendedName>
</protein>
<feature type="compositionally biased region" description="Basic and acidic residues" evidence="5">
    <location>
        <begin position="370"/>
        <end position="405"/>
    </location>
</feature>
<feature type="compositionally biased region" description="Basic residues" evidence="5">
    <location>
        <begin position="248"/>
        <end position="275"/>
    </location>
</feature>
<dbReference type="InterPro" id="IPR020892">
    <property type="entry name" value="Cyclophilin-type_PPIase_CS"/>
</dbReference>
<evidence type="ECO:0000313" key="8">
    <source>
        <dbReference type="Proteomes" id="UP000002149"/>
    </source>
</evidence>
<sequence>MAHNPRVFFDFAVAGQPLGRVVFELYANVVPKTAENFRALCTGEKGISPISSLPLHYKNSIVHRVIEGFMIQGGDFTKKTGAGGESIYGAPFEDERLNGEGCEVDTKGLLVMANRGPNTNGSQYFITLAAAPHLTGKHVVFGRVVFGMEHVETIGQLPTDEKDRPLSTVMITHCGELELRRPPPKSRARSASISSSFSSRSRSLSRSRSPSRSRSRDRSVSIKRRSRSRKYSDSGSESDYDSDDSRERRRRRKDRKRSKHAKHSSKSKSKSRRRSSKSDREETLSELDARLEREENERLEKERLEKLAEMKRKIEEEKQRVKDAGGVVYKGRGAMKYLDPETINRQQLPQNFSIRGGRGRGDLPPPRGGSFRDRDQERYGDRDRGQDRRDRREQSDRGDRERDRGYPSSRSHSDPYSGRTGDPLDRYPRTTRRENGQDRRTKLDRDMDQWQHDRSQGSDVRGEGDKFKRGARNELERDREGKQEERKEEGEMTPEDEMERAGKIEREDRGERAMSEGSDMVMDKDD</sequence>
<evidence type="ECO:0000256" key="5">
    <source>
        <dbReference type="SAM" id="MobiDB-lite"/>
    </source>
</evidence>
<dbReference type="HOGENOM" id="CLU_012062_33_1_1"/>
<dbReference type="AlphaFoldDB" id="Q5KA10"/>
<dbReference type="FunFam" id="2.40.100.10:FF:000025">
    <property type="entry name" value="Peptidyl-prolyl cis-trans isomerase CYP19-2"/>
    <property type="match status" value="1"/>
</dbReference>
<dbReference type="eggNOG" id="KOG0546">
    <property type="taxonomic scope" value="Eukaryota"/>
</dbReference>
<dbReference type="GO" id="GO:0016018">
    <property type="term" value="F:cyclosporin A binding"/>
    <property type="evidence" value="ECO:0000318"/>
    <property type="project" value="GO_Central"/>
</dbReference>
<feature type="compositionally biased region" description="Basic and acidic residues" evidence="5">
    <location>
        <begin position="422"/>
        <end position="490"/>
    </location>
</feature>
<dbReference type="PANTHER" id="PTHR11071">
    <property type="entry name" value="PEPTIDYL-PROLYL CIS-TRANS ISOMERASE"/>
    <property type="match status" value="1"/>
</dbReference>
<dbReference type="GO" id="GO:0005737">
    <property type="term" value="C:cytoplasm"/>
    <property type="evidence" value="ECO:0000318"/>
    <property type="project" value="GO_Central"/>
</dbReference>
<dbReference type="InParanoid" id="Q5KA10"/>
<keyword evidence="4 7" id="KW-0413">Isomerase</keyword>
<organism evidence="7 8">
    <name type="scientific">Cryptococcus deneoformans (strain JEC21 / ATCC MYA-565)</name>
    <name type="common">Cryptococcus neoformans var. neoformans serotype D</name>
    <dbReference type="NCBI Taxonomy" id="214684"/>
    <lineage>
        <taxon>Eukaryota</taxon>
        <taxon>Fungi</taxon>
        <taxon>Dikarya</taxon>
        <taxon>Basidiomycota</taxon>
        <taxon>Agaricomycotina</taxon>
        <taxon>Tremellomycetes</taxon>
        <taxon>Tremellales</taxon>
        <taxon>Cryptococcaceae</taxon>
        <taxon>Cryptococcus</taxon>
        <taxon>Cryptococcus neoformans species complex</taxon>
    </lineage>
</organism>
<feature type="compositionally biased region" description="Basic and acidic residues" evidence="5">
    <location>
        <begin position="276"/>
        <end position="305"/>
    </location>
</feature>
<dbReference type="PaxDb" id="214684-Q5KA10"/>
<dbReference type="STRING" id="214684.Q5KA10"/>
<dbReference type="GO" id="GO:0003755">
    <property type="term" value="F:peptidyl-prolyl cis-trans isomerase activity"/>
    <property type="evidence" value="ECO:0000318"/>
    <property type="project" value="GO_Central"/>
</dbReference>
<gene>
    <name evidence="7" type="ordered locus">CNK00020</name>
</gene>
<keyword evidence="8" id="KW-1185">Reference proteome</keyword>
<evidence type="ECO:0000256" key="2">
    <source>
        <dbReference type="ARBA" id="ARBA00013194"/>
    </source>
</evidence>
<feature type="compositionally biased region" description="Low complexity" evidence="5">
    <location>
        <begin position="189"/>
        <end position="202"/>
    </location>
</feature>
<evidence type="ECO:0000256" key="4">
    <source>
        <dbReference type="ARBA" id="ARBA00023235"/>
    </source>
</evidence>
<evidence type="ECO:0000313" key="7">
    <source>
        <dbReference type="EMBL" id="AAW46253.1"/>
    </source>
</evidence>
<dbReference type="SUPFAM" id="SSF50891">
    <property type="entry name" value="Cyclophilin-like"/>
    <property type="match status" value="1"/>
</dbReference>
<feature type="domain" description="PPIase cyclophilin-type" evidence="6">
    <location>
        <begin position="8"/>
        <end position="176"/>
    </location>
</feature>
<proteinExistence type="predicted"/>
<dbReference type="Gene3D" id="2.40.100.10">
    <property type="entry name" value="Cyclophilin-like"/>
    <property type="match status" value="1"/>
</dbReference>
<dbReference type="GeneID" id="3254475"/>
<dbReference type="EMBL" id="AE017351">
    <property type="protein sequence ID" value="AAW46253.1"/>
    <property type="molecule type" value="Genomic_DNA"/>
</dbReference>
<dbReference type="InterPro" id="IPR002130">
    <property type="entry name" value="Cyclophilin-type_PPIase_dom"/>
</dbReference>
<dbReference type="EC" id="5.2.1.8" evidence="2"/>
<feature type="region of interest" description="Disordered" evidence="5">
    <location>
        <begin position="174"/>
        <end position="305"/>
    </location>
</feature>
<name>Q5KA10_CRYD1</name>
<reference evidence="7 8" key="1">
    <citation type="journal article" date="2005" name="Science">
        <title>The genome of the basidiomycetous yeast and human pathogen Cryptococcus neoformans.</title>
        <authorList>
            <person name="Loftus B.J."/>
            <person name="Fung E."/>
            <person name="Roncaglia P."/>
            <person name="Rowley D."/>
            <person name="Amedeo P."/>
            <person name="Bruno D."/>
            <person name="Vamathevan J."/>
            <person name="Miranda M."/>
            <person name="Anderson I.J."/>
            <person name="Fraser J.A."/>
            <person name="Allen J.E."/>
            <person name="Bosdet I.E."/>
            <person name="Brent M.R."/>
            <person name="Chiu R."/>
            <person name="Doering T.L."/>
            <person name="Donlin M.J."/>
            <person name="D'Souza C.A."/>
            <person name="Fox D.S."/>
            <person name="Grinberg V."/>
            <person name="Fu J."/>
            <person name="Fukushima M."/>
            <person name="Haas B.J."/>
            <person name="Huang J.C."/>
            <person name="Janbon G."/>
            <person name="Jones S.J."/>
            <person name="Koo H.L."/>
            <person name="Krzywinski M.I."/>
            <person name="Kwon-Chung J.K."/>
            <person name="Lengeler K.B."/>
            <person name="Maiti R."/>
            <person name="Marra M.A."/>
            <person name="Marra R.E."/>
            <person name="Mathewson C.A."/>
            <person name="Mitchell T.G."/>
            <person name="Pertea M."/>
            <person name="Riggs F.R."/>
            <person name="Salzberg S.L."/>
            <person name="Schein J.E."/>
            <person name="Shvartsbeyn A."/>
            <person name="Shin H."/>
            <person name="Shumway M."/>
            <person name="Specht C.A."/>
            <person name="Suh B.B."/>
            <person name="Tenney A."/>
            <person name="Utterback T.R."/>
            <person name="Wickes B.L."/>
            <person name="Wortman J.R."/>
            <person name="Wye N.H."/>
            <person name="Kronstad J.W."/>
            <person name="Lodge J.K."/>
            <person name="Heitman J."/>
            <person name="Davis R.W."/>
            <person name="Fraser C.M."/>
            <person name="Hyman R.W."/>
        </authorList>
    </citation>
    <scope>NUCLEOTIDE SEQUENCE [LARGE SCALE GENOMIC DNA]</scope>
    <source>
        <strain evidence="8">JEC21 / ATCC MYA-565</strain>
    </source>
</reference>
<dbReference type="InterPro" id="IPR029000">
    <property type="entry name" value="Cyclophilin-like_dom_sf"/>
</dbReference>
<accession>Q5KA10</accession>
<evidence type="ECO:0000259" key="6">
    <source>
        <dbReference type="PROSITE" id="PS50072"/>
    </source>
</evidence>
<feature type="compositionally biased region" description="Basic residues" evidence="5">
    <location>
        <begin position="203"/>
        <end position="213"/>
    </location>
</feature>
<dbReference type="PRINTS" id="PR00153">
    <property type="entry name" value="CSAPPISMRASE"/>
</dbReference>
<dbReference type="PANTHER" id="PTHR11071:SF561">
    <property type="entry name" value="PEPTIDYL-PROLYL CIS-TRANS ISOMERASE D-RELATED"/>
    <property type="match status" value="1"/>
</dbReference>
<dbReference type="OrthoDB" id="407558at2759"/>
<dbReference type="VEuPathDB" id="FungiDB:CNK00020"/>
<evidence type="ECO:0000256" key="3">
    <source>
        <dbReference type="ARBA" id="ARBA00023110"/>
    </source>
</evidence>